<proteinExistence type="inferred from homology"/>
<comment type="similarity">
    <text evidence="5 6">Belongs to the PurK/PurT family.</text>
</comment>
<evidence type="ECO:0000259" key="7">
    <source>
        <dbReference type="PROSITE" id="PS50975"/>
    </source>
</evidence>
<feature type="binding site" evidence="5">
    <location>
        <position position="117"/>
    </location>
    <ligand>
        <name>ATP</name>
        <dbReference type="ChEBI" id="CHEBI:30616"/>
    </ligand>
</feature>
<dbReference type="NCBIfam" id="TIGR01161">
    <property type="entry name" value="purK"/>
    <property type="match status" value="1"/>
</dbReference>
<dbReference type="EMBL" id="LRQA01000029">
    <property type="protein sequence ID" value="KXA18585.1"/>
    <property type="molecule type" value="Genomic_DNA"/>
</dbReference>
<accession>A0A133NQM5</accession>
<dbReference type="GO" id="GO:0004638">
    <property type="term" value="F:phosphoribosylaminoimidazole carboxylase activity"/>
    <property type="evidence" value="ECO:0007669"/>
    <property type="project" value="InterPro"/>
</dbReference>
<dbReference type="GO" id="GO:0046872">
    <property type="term" value="F:metal ion binding"/>
    <property type="evidence" value="ECO:0007669"/>
    <property type="project" value="InterPro"/>
</dbReference>
<comment type="catalytic activity">
    <reaction evidence="5 6">
        <text>5-amino-1-(5-phospho-beta-D-ribosyl)imidazole + hydrogencarbonate + ATP = 5-carboxyamino-1-(5-phospho-D-ribosyl)imidazole + ADP + phosphate + 2 H(+)</text>
        <dbReference type="Rhea" id="RHEA:19317"/>
        <dbReference type="ChEBI" id="CHEBI:15378"/>
        <dbReference type="ChEBI" id="CHEBI:17544"/>
        <dbReference type="ChEBI" id="CHEBI:30616"/>
        <dbReference type="ChEBI" id="CHEBI:43474"/>
        <dbReference type="ChEBI" id="CHEBI:58730"/>
        <dbReference type="ChEBI" id="CHEBI:137981"/>
        <dbReference type="ChEBI" id="CHEBI:456216"/>
        <dbReference type="EC" id="6.3.4.18"/>
    </reaction>
</comment>
<evidence type="ECO:0000256" key="1">
    <source>
        <dbReference type="ARBA" id="ARBA00022598"/>
    </source>
</evidence>
<dbReference type="NCBIfam" id="NF004675">
    <property type="entry name" value="PRK06019.1-1"/>
    <property type="match status" value="1"/>
</dbReference>
<gene>
    <name evidence="5 6" type="primary">purK</name>
    <name evidence="8" type="ORF">HMPREF3216_00518</name>
</gene>
<reference evidence="8 9" key="1">
    <citation type="submission" date="2016-01" db="EMBL/GenBank/DDBJ databases">
        <authorList>
            <person name="Oliw E.H."/>
        </authorList>
    </citation>
    <scope>NUCLEOTIDE SEQUENCE [LARGE SCALE GENOMIC DNA]</scope>
    <source>
        <strain evidence="8 9">GED7760B</strain>
    </source>
</reference>
<dbReference type="PROSITE" id="PS50975">
    <property type="entry name" value="ATP_GRASP"/>
    <property type="match status" value="1"/>
</dbReference>
<dbReference type="Pfam" id="PF22660">
    <property type="entry name" value="RS_preATP-grasp-like"/>
    <property type="match status" value="1"/>
</dbReference>
<evidence type="ECO:0000256" key="6">
    <source>
        <dbReference type="RuleBase" id="RU361200"/>
    </source>
</evidence>
<protein>
    <recommendedName>
        <fullName evidence="5 6">N5-carboxyaminoimidazole ribonucleotide synthase</fullName>
        <shortName evidence="5 6">N5-CAIR synthase</shortName>
        <ecNumber evidence="5 6">6.3.4.18</ecNumber>
    </recommendedName>
    <alternativeName>
        <fullName evidence="5 6">5-(carboxyamino)imidazole ribonucleotide synthetase</fullName>
    </alternativeName>
</protein>
<dbReference type="InterPro" id="IPR011054">
    <property type="entry name" value="Rudment_hybrid_motif"/>
</dbReference>
<dbReference type="HAMAP" id="MF_01928">
    <property type="entry name" value="PurK"/>
    <property type="match status" value="1"/>
</dbReference>
<dbReference type="InterPro" id="IPR016185">
    <property type="entry name" value="PreATP-grasp_dom_sf"/>
</dbReference>
<dbReference type="SUPFAM" id="SSF56059">
    <property type="entry name" value="Glutathione synthetase ATP-binding domain-like"/>
    <property type="match status" value="1"/>
</dbReference>
<dbReference type="InterPro" id="IPR054350">
    <property type="entry name" value="PurT/PurK_preATP-grasp"/>
</dbReference>
<dbReference type="SUPFAM" id="SSF51246">
    <property type="entry name" value="Rudiment single hybrid motif"/>
    <property type="match status" value="1"/>
</dbReference>
<evidence type="ECO:0000313" key="9">
    <source>
        <dbReference type="Proteomes" id="UP000070558"/>
    </source>
</evidence>
<dbReference type="AlphaFoldDB" id="A0A133NQM5"/>
<feature type="binding site" evidence="5">
    <location>
        <position position="204"/>
    </location>
    <ligand>
        <name>ATP</name>
        <dbReference type="ChEBI" id="CHEBI:30616"/>
    </ligand>
</feature>
<feature type="binding site" evidence="5">
    <location>
        <begin position="280"/>
        <end position="281"/>
    </location>
    <ligand>
        <name>ATP</name>
        <dbReference type="ChEBI" id="CHEBI:30616"/>
    </ligand>
</feature>
<evidence type="ECO:0000256" key="5">
    <source>
        <dbReference type="HAMAP-Rule" id="MF_01928"/>
    </source>
</evidence>
<feature type="domain" description="ATP-grasp" evidence="7">
    <location>
        <begin position="121"/>
        <end position="310"/>
    </location>
</feature>
<keyword evidence="4 5" id="KW-0067">ATP-binding</keyword>
<dbReference type="GO" id="GO:0034028">
    <property type="term" value="F:5-(carboxyamino)imidazole ribonucleotide synthase activity"/>
    <property type="evidence" value="ECO:0007669"/>
    <property type="project" value="UniProtKB-UniRule"/>
</dbReference>
<comment type="function">
    <text evidence="6">Catalyzes the ATP-dependent conversion of 5-aminoimidazole ribonucleotide (AIR) and HCO(3)- to N5-carboxyaminoimidazole ribonucleotide (N5-CAIR).</text>
</comment>
<dbReference type="InterPro" id="IPR013815">
    <property type="entry name" value="ATP_grasp_subdomain_1"/>
</dbReference>
<evidence type="ECO:0000256" key="2">
    <source>
        <dbReference type="ARBA" id="ARBA00022741"/>
    </source>
</evidence>
<dbReference type="PANTHER" id="PTHR11609:SF5">
    <property type="entry name" value="PHOSPHORIBOSYLAMINOIMIDAZOLE CARBOXYLASE"/>
    <property type="match status" value="1"/>
</dbReference>
<comment type="pathway">
    <text evidence="5 6">Purine metabolism; IMP biosynthesis via de novo pathway; 5-amino-1-(5-phospho-D-ribosyl)imidazole-4-carboxylate from 5-amino-1-(5-phospho-D-ribosyl)imidazole (N5-CAIR route): step 1/2.</text>
</comment>
<evidence type="ECO:0000256" key="3">
    <source>
        <dbReference type="ARBA" id="ARBA00022755"/>
    </source>
</evidence>
<dbReference type="UniPathway" id="UPA00074">
    <property type="reaction ID" value="UER00942"/>
</dbReference>
<dbReference type="Gene3D" id="3.30.470.20">
    <property type="entry name" value="ATP-grasp fold, B domain"/>
    <property type="match status" value="1"/>
</dbReference>
<keyword evidence="2 5" id="KW-0547">Nucleotide-binding</keyword>
<keyword evidence="1 5" id="KW-0436">Ligase</keyword>
<dbReference type="Proteomes" id="UP000070558">
    <property type="component" value="Unassembled WGS sequence"/>
</dbReference>
<dbReference type="OrthoDB" id="9804625at2"/>
<feature type="binding site" evidence="5">
    <location>
        <position position="157"/>
    </location>
    <ligand>
        <name>ATP</name>
        <dbReference type="ChEBI" id="CHEBI:30616"/>
    </ligand>
</feature>
<dbReference type="InterPro" id="IPR040686">
    <property type="entry name" value="PurK_C"/>
</dbReference>
<dbReference type="NCBIfam" id="NF004676">
    <property type="entry name" value="PRK06019.1-2"/>
    <property type="match status" value="1"/>
</dbReference>
<dbReference type="FunFam" id="3.40.50.20:FF:000016">
    <property type="entry name" value="N5-carboxyaminoimidazole ribonucleotide synthase"/>
    <property type="match status" value="1"/>
</dbReference>
<organism evidence="8 9">
    <name type="scientific">Gardnerella vaginalis</name>
    <dbReference type="NCBI Taxonomy" id="2702"/>
    <lineage>
        <taxon>Bacteria</taxon>
        <taxon>Bacillati</taxon>
        <taxon>Actinomycetota</taxon>
        <taxon>Actinomycetes</taxon>
        <taxon>Bifidobacteriales</taxon>
        <taxon>Bifidobacteriaceae</taxon>
        <taxon>Gardnerella</taxon>
    </lineage>
</organism>
<comment type="caution">
    <text evidence="8">The sequence shown here is derived from an EMBL/GenBank/DDBJ whole genome shotgun (WGS) entry which is preliminary data.</text>
</comment>
<dbReference type="InterPro" id="IPR003135">
    <property type="entry name" value="ATP-grasp_carboxylate-amine"/>
</dbReference>
<dbReference type="GO" id="GO:0005829">
    <property type="term" value="C:cytosol"/>
    <property type="evidence" value="ECO:0007669"/>
    <property type="project" value="TreeGrafter"/>
</dbReference>
<name>A0A133NQM5_GARVA</name>
<dbReference type="InterPro" id="IPR011761">
    <property type="entry name" value="ATP-grasp"/>
</dbReference>
<dbReference type="FunFam" id="3.30.1490.20:FF:000015">
    <property type="entry name" value="N5-carboxyaminoimidazole ribonucleotide synthase"/>
    <property type="match status" value="1"/>
</dbReference>
<dbReference type="PATRIC" id="fig|2702.99.peg.511"/>
<sequence>MPSLCEATNGAAKCLMPGATIGIIGGGQLGRMMAIAARRMGFKIGVLDPAHNCPVFQVADFQVEAEYDDLEALQKLAKSCDVLTYEFENVNADALDSVRDLVAVPQGTDLLRVTQDRVFEKSFINNHGIETAKWREVNNLDDLDKAIEEIGLPAILKTRRGGYDGHGQDVLRTQEDVDNVRNRVENGQEMPPSILEGFVDFAFEASILVSGNGSEFVTYPLVKNVHHNSILHMTLAPADVDAKIQEDAHSLALRLAQGFKLAGTLGIELFITKDNRVVVNELAPRPHNSGHYTIEACDMDQFEAHVRGIVGWPLKKPELLSAAVMVNVLGQHVAPTRALIAEHPEWHVHDYGKAEIRKNRKMGHITVLCNNPVEEANVLDSTGCWDDELD</sequence>
<dbReference type="GO" id="GO:0005524">
    <property type="term" value="F:ATP binding"/>
    <property type="evidence" value="ECO:0007669"/>
    <property type="project" value="UniProtKB-UniRule"/>
</dbReference>
<comment type="function">
    <text evidence="5">Catalyzes the ATP-dependent conversion of 5-aminoimidazole ribonucleotide (AIR) and HCO(3)(-) to N5-carboxyaminoimidazole ribonucleotide (N5-CAIR).</text>
</comment>
<dbReference type="Gene3D" id="3.30.1490.20">
    <property type="entry name" value="ATP-grasp fold, A domain"/>
    <property type="match status" value="1"/>
</dbReference>
<dbReference type="Pfam" id="PF02222">
    <property type="entry name" value="ATP-grasp"/>
    <property type="match status" value="1"/>
</dbReference>
<dbReference type="SUPFAM" id="SSF52440">
    <property type="entry name" value="PreATP-grasp domain"/>
    <property type="match status" value="1"/>
</dbReference>
<comment type="subunit">
    <text evidence="5 6">Homodimer.</text>
</comment>
<dbReference type="GO" id="GO:0006189">
    <property type="term" value="P:'de novo' IMP biosynthetic process"/>
    <property type="evidence" value="ECO:0007669"/>
    <property type="project" value="UniProtKB-UniRule"/>
</dbReference>
<dbReference type="Gene3D" id="3.40.50.20">
    <property type="match status" value="1"/>
</dbReference>
<evidence type="ECO:0000256" key="4">
    <source>
        <dbReference type="ARBA" id="ARBA00022840"/>
    </source>
</evidence>
<keyword evidence="3 5" id="KW-0658">Purine biosynthesis</keyword>
<dbReference type="PANTHER" id="PTHR11609">
    <property type="entry name" value="PURINE BIOSYNTHESIS PROTEIN 6/7, PUR6/7"/>
    <property type="match status" value="1"/>
</dbReference>
<dbReference type="RefSeq" id="WP_060786767.1">
    <property type="nucleotide sequence ID" value="NZ_KQ956813.1"/>
</dbReference>
<dbReference type="NCBIfam" id="NF004679">
    <property type="entry name" value="PRK06019.1-5"/>
    <property type="match status" value="1"/>
</dbReference>
<feature type="binding site" evidence="5">
    <location>
        <begin position="196"/>
        <end position="199"/>
    </location>
    <ligand>
        <name>ATP</name>
        <dbReference type="ChEBI" id="CHEBI:30616"/>
    </ligand>
</feature>
<feature type="binding site" evidence="5">
    <location>
        <begin position="162"/>
        <end position="168"/>
    </location>
    <ligand>
        <name>ATP</name>
        <dbReference type="ChEBI" id="CHEBI:30616"/>
    </ligand>
</feature>
<dbReference type="EC" id="6.3.4.18" evidence="5 6"/>
<feature type="binding site" evidence="5">
    <location>
        <position position="226"/>
    </location>
    <ligand>
        <name>ATP</name>
        <dbReference type="ChEBI" id="CHEBI:30616"/>
    </ligand>
</feature>
<dbReference type="InterPro" id="IPR005875">
    <property type="entry name" value="PurK"/>
</dbReference>
<dbReference type="Pfam" id="PF17769">
    <property type="entry name" value="PurK_C"/>
    <property type="match status" value="1"/>
</dbReference>
<evidence type="ECO:0000313" key="8">
    <source>
        <dbReference type="EMBL" id="KXA18585.1"/>
    </source>
</evidence>